<protein>
    <submittedName>
        <fullName evidence="9">Bifunctional glycosyltransferase family 2 protein/CDP-glycerol:glycerophosphate glycerophosphotransferase</fullName>
    </submittedName>
</protein>
<dbReference type="InterPro" id="IPR029044">
    <property type="entry name" value="Nucleotide-diphossugar_trans"/>
</dbReference>
<evidence type="ECO:0000256" key="7">
    <source>
        <dbReference type="SAM" id="MobiDB-lite"/>
    </source>
</evidence>
<evidence type="ECO:0000256" key="2">
    <source>
        <dbReference type="ARBA" id="ARBA00010488"/>
    </source>
</evidence>
<feature type="region of interest" description="Disordered" evidence="7">
    <location>
        <begin position="336"/>
        <end position="363"/>
    </location>
</feature>
<dbReference type="PANTHER" id="PTHR37316:SF3">
    <property type="entry name" value="TEICHOIC ACID GLYCEROL-PHOSPHATE TRANSFERASE"/>
    <property type="match status" value="1"/>
</dbReference>
<dbReference type="InterPro" id="IPR007554">
    <property type="entry name" value="Glycerophosphate_synth"/>
</dbReference>
<dbReference type="Gene3D" id="3.90.550.10">
    <property type="entry name" value="Spore Coat Polysaccharide Biosynthesis Protein SpsA, Chain A"/>
    <property type="match status" value="1"/>
</dbReference>
<dbReference type="InterPro" id="IPR051612">
    <property type="entry name" value="Teichoic_Acid_Biosynth"/>
</dbReference>
<evidence type="ECO:0000256" key="4">
    <source>
        <dbReference type="ARBA" id="ARBA00022679"/>
    </source>
</evidence>
<accession>A0AAU3GW61</accession>
<evidence type="ECO:0000256" key="6">
    <source>
        <dbReference type="ARBA" id="ARBA00023136"/>
    </source>
</evidence>
<reference evidence="9" key="1">
    <citation type="submission" date="2022-10" db="EMBL/GenBank/DDBJ databases">
        <title>The complete genomes of actinobacterial strains from the NBC collection.</title>
        <authorList>
            <person name="Joergensen T.S."/>
            <person name="Alvarez Arevalo M."/>
            <person name="Sterndorff E.B."/>
            <person name="Faurdal D."/>
            <person name="Vuksanovic O."/>
            <person name="Mourched A.-S."/>
            <person name="Charusanti P."/>
            <person name="Shaw S."/>
            <person name="Blin K."/>
            <person name="Weber T."/>
        </authorList>
    </citation>
    <scope>NUCLEOTIDE SEQUENCE</scope>
    <source>
        <strain evidence="9">NBC_01401</strain>
    </source>
</reference>
<comment type="similarity">
    <text evidence="2">Belongs to the CDP-glycerol glycerophosphotransferase family.</text>
</comment>
<evidence type="ECO:0000259" key="8">
    <source>
        <dbReference type="Pfam" id="PF00535"/>
    </source>
</evidence>
<dbReference type="SUPFAM" id="SSF53756">
    <property type="entry name" value="UDP-Glycosyltransferase/glycogen phosphorylase"/>
    <property type="match status" value="1"/>
</dbReference>
<dbReference type="SUPFAM" id="SSF53448">
    <property type="entry name" value="Nucleotide-diphospho-sugar transferases"/>
    <property type="match status" value="1"/>
</dbReference>
<evidence type="ECO:0000256" key="5">
    <source>
        <dbReference type="ARBA" id="ARBA00022944"/>
    </source>
</evidence>
<dbReference type="PANTHER" id="PTHR37316">
    <property type="entry name" value="TEICHOIC ACID GLYCEROL-PHOSPHATE PRIMASE"/>
    <property type="match status" value="1"/>
</dbReference>
<dbReference type="EMBL" id="CP109535">
    <property type="protein sequence ID" value="WTY97485.1"/>
    <property type="molecule type" value="Genomic_DNA"/>
</dbReference>
<dbReference type="Pfam" id="PF00535">
    <property type="entry name" value="Glycos_transf_2"/>
    <property type="match status" value="1"/>
</dbReference>
<keyword evidence="3" id="KW-1003">Cell membrane</keyword>
<dbReference type="InterPro" id="IPR043149">
    <property type="entry name" value="TagF_N"/>
</dbReference>
<sequence>MSAPDFSCVVTAAEGRTEALTASVESVLDQSLRAVEALVVLPPGAPTALRTAAASLAGQAQDRVRVLDPGTDSVASLRNAGLDAARGRYVLVLDVGERLQRHACRNLWEAGERTHADLVAGRWSRLTGDGTKEREPSWQHPLFLRSRTVVRFADAPELAVHDALVTGFCLRRAALERHALRYDEDLTHSAVPFGVLAASVAGRIALVRRRIVSGRAAADAGPDLAGLVEAHRRVCHVLVAQGLTELREERNRAFLLDHLVPLVRSLPELPAGRREHLARAAARVLPDCVPDAALLTLPPVERVGIRLLERGDADGALCAAYALRRRGTVAAPLVTGDDGRVHWPEGTGSGPGPGPDTGPAPDPALDVTELGHQHRAFGELKLMNRLTRYEAEGRRVLLEGRLVLPAHTGPDPAGTLTARLEFRVRDGSRASSAPVDALRSDATGISWSVRADLTRLVRPLGPHDTVWDARLVLDDGRTRSVSDLFAAHDLVGPSDRSPARPRLGRAAGDTWEPYITLRDHLALRLEARRRPARTARRLVHYATHFRPARRARLLLRAVRKRWDGLRTKDFKTSVYRSWLLRLPVRKGSVVFESHMGTCYGDSPRAVHEEVRARGLPLRCVWSYADSPAGFPADARLVRRWSWRYLWALARAEYWVDNQGFPQHLDKPSGTVYLQTWHGSAYKRMGFDETRVRLQNAPQRERLQQAVRRFDHFLVRSEHDERTLARSYRLPEKALLRTGYPRNDVLLAARARDESEGRLPRPALAAELGLPDHRKVVLYAPTFRGGPGRRKRQRLLLDAARFAERFGDTYTLLVRAHYLEAASLPPCPPGTVVDVSGHHDVSELLALTDVLVTDYSSIMFDYALLDRPVVLFAPDLDAYAAERGSYFDLREKAPGPVTATEEELFAVLARLKSADTGFQERRAAFAEEFGAYDRGDSARAVVDTVFARHLVPRTARTALSRTARTGEARR</sequence>
<evidence type="ECO:0000256" key="1">
    <source>
        <dbReference type="ARBA" id="ARBA00004202"/>
    </source>
</evidence>
<dbReference type="GO" id="GO:0019350">
    <property type="term" value="P:teichoic acid biosynthetic process"/>
    <property type="evidence" value="ECO:0007669"/>
    <property type="project" value="UniProtKB-KW"/>
</dbReference>
<keyword evidence="4" id="KW-0808">Transferase</keyword>
<feature type="domain" description="Glycosyltransferase 2-like" evidence="8">
    <location>
        <begin position="10"/>
        <end position="147"/>
    </location>
</feature>
<name>A0AAU3GW61_9ACTN</name>
<organism evidence="9">
    <name type="scientific">Streptomyces sp. NBC_01401</name>
    <dbReference type="NCBI Taxonomy" id="2903854"/>
    <lineage>
        <taxon>Bacteria</taxon>
        <taxon>Bacillati</taxon>
        <taxon>Actinomycetota</taxon>
        <taxon>Actinomycetes</taxon>
        <taxon>Kitasatosporales</taxon>
        <taxon>Streptomycetaceae</taxon>
        <taxon>Streptomyces</taxon>
    </lineage>
</organism>
<dbReference type="Gene3D" id="3.40.50.11820">
    <property type="match status" value="1"/>
</dbReference>
<keyword evidence="5" id="KW-0777">Teichoic acid biosynthesis</keyword>
<dbReference type="Gene3D" id="3.40.50.12580">
    <property type="match status" value="1"/>
</dbReference>
<dbReference type="AlphaFoldDB" id="A0AAU3GW61"/>
<proteinExistence type="inferred from homology"/>
<evidence type="ECO:0000256" key="3">
    <source>
        <dbReference type="ARBA" id="ARBA00022475"/>
    </source>
</evidence>
<dbReference type="GO" id="GO:0005886">
    <property type="term" value="C:plasma membrane"/>
    <property type="evidence" value="ECO:0007669"/>
    <property type="project" value="UniProtKB-SubCell"/>
</dbReference>
<dbReference type="Pfam" id="PF04464">
    <property type="entry name" value="Glyphos_transf"/>
    <property type="match status" value="1"/>
</dbReference>
<comment type="subcellular location">
    <subcellularLocation>
        <location evidence="1">Cell membrane</location>
        <topology evidence="1">Peripheral membrane protein</topology>
    </subcellularLocation>
</comment>
<keyword evidence="6" id="KW-0472">Membrane</keyword>
<gene>
    <name evidence="9" type="ORF">OG626_22620</name>
</gene>
<evidence type="ECO:0000313" key="9">
    <source>
        <dbReference type="EMBL" id="WTY97485.1"/>
    </source>
</evidence>
<dbReference type="InterPro" id="IPR001173">
    <property type="entry name" value="Glyco_trans_2-like"/>
</dbReference>
<dbReference type="GO" id="GO:0047355">
    <property type="term" value="F:CDP-glycerol glycerophosphotransferase activity"/>
    <property type="evidence" value="ECO:0007669"/>
    <property type="project" value="InterPro"/>
</dbReference>
<dbReference type="InterPro" id="IPR043148">
    <property type="entry name" value="TagF_C"/>
</dbReference>
<dbReference type="CDD" id="cd00761">
    <property type="entry name" value="Glyco_tranf_GTA_type"/>
    <property type="match status" value="1"/>
</dbReference>
<feature type="compositionally biased region" description="Pro residues" evidence="7">
    <location>
        <begin position="352"/>
        <end position="362"/>
    </location>
</feature>